<evidence type="ECO:0000256" key="1">
    <source>
        <dbReference type="SAM" id="MobiDB-lite"/>
    </source>
</evidence>
<organism evidence="3">
    <name type="scientific">viral metagenome</name>
    <dbReference type="NCBI Taxonomy" id="1070528"/>
    <lineage>
        <taxon>unclassified sequences</taxon>
        <taxon>metagenomes</taxon>
        <taxon>organismal metagenomes</taxon>
    </lineage>
</organism>
<evidence type="ECO:0000313" key="3">
    <source>
        <dbReference type="EMBL" id="QHU14018.1"/>
    </source>
</evidence>
<reference evidence="3" key="1">
    <citation type="journal article" date="2020" name="Nature">
        <title>Giant virus diversity and host interactions through global metagenomics.</title>
        <authorList>
            <person name="Schulz F."/>
            <person name="Roux S."/>
            <person name="Paez-Espino D."/>
            <person name="Jungbluth S."/>
            <person name="Walsh D.A."/>
            <person name="Denef V.J."/>
            <person name="McMahon K.D."/>
            <person name="Konstantinidis K.T."/>
            <person name="Eloe-Fadrosh E.A."/>
            <person name="Kyrpides N.C."/>
            <person name="Woyke T."/>
        </authorList>
    </citation>
    <scope>NUCLEOTIDE SEQUENCE</scope>
    <source>
        <strain evidence="3">GVMAG-S-1101182-85</strain>
    </source>
</reference>
<sequence length="285" mass="32504">MSEQLKWCKGKKQPEQALDDVFEHIQLDRYQFSVLKDRYLLVLVEFRVRAHRLMCLFYVTRIVITVGSILVPALLSIQYIQNTTPWISAETFQIQIYWSTWVISLLVSICNALSTLFKLEKKYYFIHTTLELLLSEGWQYISLSGRYAPKDSTLSTTHQNQFLIFVQMAEKIKLRQVEEEYWKVTDDSGVGSSANHKITSLTTASPWSQIGPLSSLPKDKKTVIDGWLEDMAGPGLRPRTLQSNSKIDGNQETPNIHTSPSETSLPMQSRVSIEPGASETVLQIS</sequence>
<name>A0A6C0KCI6_9ZZZZ</name>
<evidence type="ECO:0000256" key="2">
    <source>
        <dbReference type="SAM" id="Phobius"/>
    </source>
</evidence>
<feature type="transmembrane region" description="Helical" evidence="2">
    <location>
        <begin position="55"/>
        <end position="75"/>
    </location>
</feature>
<accession>A0A6C0KCI6</accession>
<dbReference type="Pfam" id="PF14015">
    <property type="entry name" value="DUF4231"/>
    <property type="match status" value="1"/>
</dbReference>
<dbReference type="InterPro" id="IPR025325">
    <property type="entry name" value="DUF4231"/>
</dbReference>
<feature type="transmembrane region" description="Helical" evidence="2">
    <location>
        <begin position="95"/>
        <end position="117"/>
    </location>
</feature>
<dbReference type="EMBL" id="MN740829">
    <property type="protein sequence ID" value="QHU14018.1"/>
    <property type="molecule type" value="Genomic_DNA"/>
</dbReference>
<dbReference type="AlphaFoldDB" id="A0A6C0KCI6"/>
<feature type="compositionally biased region" description="Polar residues" evidence="1">
    <location>
        <begin position="240"/>
        <end position="271"/>
    </location>
</feature>
<keyword evidence="2" id="KW-0812">Transmembrane</keyword>
<feature type="region of interest" description="Disordered" evidence="1">
    <location>
        <begin position="234"/>
        <end position="285"/>
    </location>
</feature>
<keyword evidence="2" id="KW-1133">Transmembrane helix</keyword>
<protein>
    <submittedName>
        <fullName evidence="3">Uncharacterized protein</fullName>
    </submittedName>
</protein>
<proteinExistence type="predicted"/>
<keyword evidence="2" id="KW-0472">Membrane</keyword>